<dbReference type="EMBL" id="MU274905">
    <property type="protein sequence ID" value="KAI0091483.1"/>
    <property type="molecule type" value="Genomic_DNA"/>
</dbReference>
<name>A0ACB8UAY4_9APHY</name>
<organism evidence="1 2">
    <name type="scientific">Irpex rosettiformis</name>
    <dbReference type="NCBI Taxonomy" id="378272"/>
    <lineage>
        <taxon>Eukaryota</taxon>
        <taxon>Fungi</taxon>
        <taxon>Dikarya</taxon>
        <taxon>Basidiomycota</taxon>
        <taxon>Agaricomycotina</taxon>
        <taxon>Agaricomycetes</taxon>
        <taxon>Polyporales</taxon>
        <taxon>Irpicaceae</taxon>
        <taxon>Irpex</taxon>
    </lineage>
</organism>
<keyword evidence="2" id="KW-1185">Reference proteome</keyword>
<dbReference type="Proteomes" id="UP001055072">
    <property type="component" value="Unassembled WGS sequence"/>
</dbReference>
<accession>A0ACB8UAY4</accession>
<evidence type="ECO:0000313" key="1">
    <source>
        <dbReference type="EMBL" id="KAI0091483.1"/>
    </source>
</evidence>
<reference evidence="1" key="1">
    <citation type="journal article" date="2021" name="Environ. Microbiol.">
        <title>Gene family expansions and transcriptome signatures uncover fungal adaptations to wood decay.</title>
        <authorList>
            <person name="Hage H."/>
            <person name="Miyauchi S."/>
            <person name="Viragh M."/>
            <person name="Drula E."/>
            <person name="Min B."/>
            <person name="Chaduli D."/>
            <person name="Navarro D."/>
            <person name="Favel A."/>
            <person name="Norest M."/>
            <person name="Lesage-Meessen L."/>
            <person name="Balint B."/>
            <person name="Merenyi Z."/>
            <person name="de Eugenio L."/>
            <person name="Morin E."/>
            <person name="Martinez A.T."/>
            <person name="Baldrian P."/>
            <person name="Stursova M."/>
            <person name="Martinez M.J."/>
            <person name="Novotny C."/>
            <person name="Magnuson J.K."/>
            <person name="Spatafora J.W."/>
            <person name="Maurice S."/>
            <person name="Pangilinan J."/>
            <person name="Andreopoulos W."/>
            <person name="LaButti K."/>
            <person name="Hundley H."/>
            <person name="Na H."/>
            <person name="Kuo A."/>
            <person name="Barry K."/>
            <person name="Lipzen A."/>
            <person name="Henrissat B."/>
            <person name="Riley R."/>
            <person name="Ahrendt S."/>
            <person name="Nagy L.G."/>
            <person name="Grigoriev I.V."/>
            <person name="Martin F."/>
            <person name="Rosso M.N."/>
        </authorList>
    </citation>
    <scope>NUCLEOTIDE SEQUENCE</scope>
    <source>
        <strain evidence="1">CBS 384.51</strain>
    </source>
</reference>
<proteinExistence type="predicted"/>
<sequence>MHDLYQVPPKAYASRRGSPMPFTTSLPPNATYMPSHSPRPPLPPSLPPLNLGTFVYPHTPFPFLDFSYPAEAPLTPNGPVHLSDKEIREIRATIYIPSGFLPTKRPQSPKIWGGAPIPSFIPLFATPQLVNHLQSGMSYQFRKPHPLEVHGLRRVYTDDSDLFLCALHAGWVKWSSTHTAKKLGRDLKLDVRLTREARYVGGFGSHYMGGSEDEEDFTGEDDGRSLLSAGWGNSHDGSGVEILNAQFVKKGTAHAYSIQNRSQRVLEYTDRHYALTCTRQTRKRRRILYEASIEDSDAATDAETVDAKTVSDRTITFGDHAGWSQAG</sequence>
<gene>
    <name evidence="1" type="ORF">BDY19DRAFT_885242</name>
</gene>
<comment type="caution">
    <text evidence="1">The sequence shown here is derived from an EMBL/GenBank/DDBJ whole genome shotgun (WGS) entry which is preliminary data.</text>
</comment>
<protein>
    <submittedName>
        <fullName evidence="1">Uncharacterized protein</fullName>
    </submittedName>
</protein>
<evidence type="ECO:0000313" key="2">
    <source>
        <dbReference type="Proteomes" id="UP001055072"/>
    </source>
</evidence>